<dbReference type="Proteomes" id="UP000259975">
    <property type="component" value="Unassembled WGS sequence"/>
</dbReference>
<reference evidence="4 8" key="1">
    <citation type="submission" date="2018-06" db="EMBL/GenBank/DDBJ databases">
        <authorList>
            <consortium name="Pathogen Informatics"/>
            <person name="Doyle S."/>
        </authorList>
    </citation>
    <scope>NUCLEOTIDE SEQUENCE [LARGE SCALE GENOMIC DNA]</scope>
    <source>
        <strain evidence="4 8">NCTC13443</strain>
    </source>
</reference>
<dbReference type="EMBL" id="UKGE01000022">
    <property type="protein sequence ID" value="SXN33435.1"/>
    <property type="molecule type" value="Genomic_DNA"/>
</dbReference>
<evidence type="ECO:0000313" key="5">
    <source>
        <dbReference type="EMBL" id="SXN33435.1"/>
    </source>
</evidence>
<evidence type="ECO:0000313" key="8">
    <source>
        <dbReference type="Proteomes" id="UP000255518"/>
    </source>
</evidence>
<dbReference type="EMBL" id="UKUT01000002">
    <property type="protein sequence ID" value="SYH28805.1"/>
    <property type="molecule type" value="Genomic_DNA"/>
</dbReference>
<dbReference type="Gene3D" id="3.50.50.60">
    <property type="entry name" value="FAD/NAD(P)-binding domain"/>
    <property type="match status" value="2"/>
</dbReference>
<dbReference type="GO" id="GO:0050232">
    <property type="term" value="F:putrescine oxidase activity"/>
    <property type="evidence" value="ECO:0007669"/>
    <property type="project" value="UniProtKB-EC"/>
</dbReference>
<dbReference type="Pfam" id="PF01593">
    <property type="entry name" value="Amino_oxidase"/>
    <property type="match status" value="1"/>
</dbReference>
<evidence type="ECO:0000313" key="7">
    <source>
        <dbReference type="EMBL" id="SYR40185.1"/>
    </source>
</evidence>
<reference evidence="9 10" key="2">
    <citation type="submission" date="2018-08" db="EMBL/GenBank/DDBJ databases">
        <authorList>
            <consortium name="Pathogen Informatics"/>
        </authorList>
    </citation>
    <scope>NUCLEOTIDE SEQUENCE [LARGE SCALE GENOMIC DNA]</scope>
    <source>
        <strain evidence="5 11">EuSCAPE_AT029</strain>
        <strain evidence="7 9">EuSCAPE_HU047</strain>
        <strain evidence="6 10">EuSCAPE_IT093</strain>
    </source>
</reference>
<dbReference type="InterPro" id="IPR002937">
    <property type="entry name" value="Amino_oxidase"/>
</dbReference>
<evidence type="ECO:0000313" key="3">
    <source>
        <dbReference type="EMBL" id="NGN73796.1"/>
    </source>
</evidence>
<dbReference type="PANTHER" id="PTHR43563">
    <property type="entry name" value="AMINE OXIDASE"/>
    <property type="match status" value="1"/>
</dbReference>
<evidence type="ECO:0000313" key="4">
    <source>
        <dbReference type="EMBL" id="STT03510.1"/>
    </source>
</evidence>
<proteinExistence type="inferred from homology"/>
<evidence type="ECO:0000259" key="2">
    <source>
        <dbReference type="Pfam" id="PF01593"/>
    </source>
</evidence>
<dbReference type="EMBL" id="UGKT01000001">
    <property type="protein sequence ID" value="STT03510.1"/>
    <property type="molecule type" value="Genomic_DNA"/>
</dbReference>
<dbReference type="InterPro" id="IPR050703">
    <property type="entry name" value="Flavin_MAO"/>
</dbReference>
<organism evidence="4 8">
    <name type="scientific">Klebsiella pneumoniae</name>
    <dbReference type="NCBI Taxonomy" id="573"/>
    <lineage>
        <taxon>Bacteria</taxon>
        <taxon>Pseudomonadati</taxon>
        <taxon>Pseudomonadota</taxon>
        <taxon>Gammaproteobacteria</taxon>
        <taxon>Enterobacterales</taxon>
        <taxon>Enterobacteriaceae</taxon>
        <taxon>Klebsiella/Raoultella group</taxon>
        <taxon>Klebsiella</taxon>
        <taxon>Klebsiella pneumoniae complex</taxon>
    </lineage>
</organism>
<dbReference type="Pfam" id="PF13450">
    <property type="entry name" value="NAD_binding_8"/>
    <property type="match status" value="1"/>
</dbReference>
<evidence type="ECO:0000313" key="6">
    <source>
        <dbReference type="EMBL" id="SYH28805.1"/>
    </source>
</evidence>
<dbReference type="Proteomes" id="UP000258673">
    <property type="component" value="Unassembled WGS sequence"/>
</dbReference>
<protein>
    <submittedName>
        <fullName evidence="3">NAD(P)-binding protein</fullName>
    </submittedName>
    <submittedName>
        <fullName evidence="4">Putrescine oxidase</fullName>
        <ecNumber evidence="4">1.4.3.10</ecNumber>
    </submittedName>
</protein>
<dbReference type="InterPro" id="IPR036188">
    <property type="entry name" value="FAD/NAD-bd_sf"/>
</dbReference>
<evidence type="ECO:0000313" key="12">
    <source>
        <dbReference type="Proteomes" id="UP000479475"/>
    </source>
</evidence>
<gene>
    <name evidence="4" type="primary">puo</name>
    <name evidence="3" type="ORF">G4V31_16865</name>
    <name evidence="4" type="ORF">NCTC13443_03875</name>
    <name evidence="5" type="ORF">SAMEA3499901_04491</name>
    <name evidence="6" type="ORF">SAMEA3515122_01289</name>
    <name evidence="7" type="ORF">SAMEA3538828_02732</name>
</gene>
<dbReference type="PANTHER" id="PTHR43563:SF1">
    <property type="entry name" value="AMINE OXIDASE [FLAVIN-CONTAINING] B"/>
    <property type="match status" value="1"/>
</dbReference>
<sequence length="357" mass="39232">MMNIEVIIVGGGLSGLYAAMLLEKAGINYLLLEGRERMGGRILQANTVEADLGATWFWPTIQPALKQLFRELNIESFSHQERGDMLFERSKDAPSRHPGFVSSPAAARVSGGMSRLPDALLAKLKPERIQTGLQVKHIEQQNGTLNICGSYADGRPFSRQAQHVLLALPPMLAAGINFFPPLPTTLLQAWRNTGTWMAPHAKYVAVYPYNFWHRKGLSGEVRSNIGPMVEIHDVSEPDRMFALFGFIGVPFHERQKIGDAVLRDLCRAQLIRLLGEEAAYPHAEFLKDWAADPFTSTSRDLALPAGHSVPPASANNGSWRNCLTGIASEWSTVFPGYLAGAIDAAAAGVQHIIENKR</sequence>
<evidence type="ECO:0000313" key="11">
    <source>
        <dbReference type="Proteomes" id="UP000259975"/>
    </source>
</evidence>
<dbReference type="SUPFAM" id="SSF54373">
    <property type="entry name" value="FAD-linked reductases, C-terminal domain"/>
    <property type="match status" value="1"/>
</dbReference>
<keyword evidence="4" id="KW-0560">Oxidoreductase</keyword>
<evidence type="ECO:0000256" key="1">
    <source>
        <dbReference type="ARBA" id="ARBA00005995"/>
    </source>
</evidence>
<evidence type="ECO:0000313" key="10">
    <source>
        <dbReference type="Proteomes" id="UP000258673"/>
    </source>
</evidence>
<dbReference type="AlphaFoldDB" id="A0A0C7KEQ3"/>
<dbReference type="RefSeq" id="WP_004179845.1">
    <property type="nucleotide sequence ID" value="NZ_AP018750.1"/>
</dbReference>
<dbReference type="Proteomes" id="UP000479475">
    <property type="component" value="Unassembled WGS sequence"/>
</dbReference>
<dbReference type="EMBL" id="ULCI01000010">
    <property type="protein sequence ID" value="SYR40185.1"/>
    <property type="molecule type" value="Genomic_DNA"/>
</dbReference>
<dbReference type="KEGG" id="kpx:PMK1_04034"/>
<evidence type="ECO:0000313" key="9">
    <source>
        <dbReference type="Proteomes" id="UP000258253"/>
    </source>
</evidence>
<feature type="domain" description="Amine oxidase" evidence="2">
    <location>
        <begin position="109"/>
        <end position="352"/>
    </location>
</feature>
<dbReference type="EMBL" id="JAAKYD010000015">
    <property type="protein sequence ID" value="NGN73796.1"/>
    <property type="molecule type" value="Genomic_DNA"/>
</dbReference>
<dbReference type="Proteomes" id="UP000255518">
    <property type="component" value="Unassembled WGS sequence"/>
</dbReference>
<reference evidence="3 12" key="3">
    <citation type="submission" date="2020-02" db="EMBL/GenBank/DDBJ databases">
        <title>Klebsiella pneumoniae genome sequencing and assembly.</title>
        <authorList>
            <person name="Starkova P.S."/>
            <person name="Sulyan O.S."/>
            <person name="Likholetova D.V."/>
            <person name="Ageevets V.A."/>
            <person name="Lazareva I.V."/>
            <person name="Sopova J.V."/>
            <person name="Sidorenko S.V."/>
        </authorList>
    </citation>
    <scope>NUCLEOTIDE SEQUENCE [LARGE SCALE GENOMIC DNA]</scope>
    <source>
        <strain evidence="3 12">2429</strain>
    </source>
</reference>
<name>A0A0C7KEQ3_KLEPN</name>
<dbReference type="Proteomes" id="UP000258253">
    <property type="component" value="Unassembled WGS sequence"/>
</dbReference>
<comment type="similarity">
    <text evidence="1">Belongs to the flavin monoamine oxidase family.</text>
</comment>
<dbReference type="Gene3D" id="3.90.660.10">
    <property type="match status" value="1"/>
</dbReference>
<dbReference type="SUPFAM" id="SSF51905">
    <property type="entry name" value="FAD/NAD(P)-binding domain"/>
    <property type="match status" value="1"/>
</dbReference>
<accession>A0A0C7KEQ3</accession>
<dbReference type="EC" id="1.4.3.10" evidence="4"/>